<feature type="compositionally biased region" description="Polar residues" evidence="1">
    <location>
        <begin position="14"/>
        <end position="26"/>
    </location>
</feature>
<dbReference type="EMBL" id="MDYQ01000098">
    <property type="protein sequence ID" value="PRP82691.1"/>
    <property type="molecule type" value="Genomic_DNA"/>
</dbReference>
<evidence type="ECO:0000313" key="2">
    <source>
        <dbReference type="EMBL" id="PRP82691.1"/>
    </source>
</evidence>
<comment type="caution">
    <text evidence="2">The sequence shown here is derived from an EMBL/GenBank/DDBJ whole genome shotgun (WGS) entry which is preliminary data.</text>
</comment>
<accession>A0A2P6NFI4</accession>
<proteinExistence type="predicted"/>
<organism evidence="2 3">
    <name type="scientific">Planoprotostelium fungivorum</name>
    <dbReference type="NCBI Taxonomy" id="1890364"/>
    <lineage>
        <taxon>Eukaryota</taxon>
        <taxon>Amoebozoa</taxon>
        <taxon>Evosea</taxon>
        <taxon>Variosea</taxon>
        <taxon>Cavosteliida</taxon>
        <taxon>Cavosteliaceae</taxon>
        <taxon>Planoprotostelium</taxon>
    </lineage>
</organism>
<evidence type="ECO:0000313" key="3">
    <source>
        <dbReference type="Proteomes" id="UP000241769"/>
    </source>
</evidence>
<evidence type="ECO:0000256" key="1">
    <source>
        <dbReference type="SAM" id="MobiDB-lite"/>
    </source>
</evidence>
<reference evidence="2 3" key="1">
    <citation type="journal article" date="2018" name="Genome Biol. Evol.">
        <title>Multiple Roots of Fruiting Body Formation in Amoebozoa.</title>
        <authorList>
            <person name="Hillmann F."/>
            <person name="Forbes G."/>
            <person name="Novohradska S."/>
            <person name="Ferling I."/>
            <person name="Riege K."/>
            <person name="Groth M."/>
            <person name="Westermann M."/>
            <person name="Marz M."/>
            <person name="Spaller T."/>
            <person name="Winckler T."/>
            <person name="Schaap P."/>
            <person name="Glockner G."/>
        </authorList>
    </citation>
    <scope>NUCLEOTIDE SEQUENCE [LARGE SCALE GENOMIC DNA]</scope>
    <source>
        <strain evidence="2 3">Jena</strain>
    </source>
</reference>
<keyword evidence="3" id="KW-1185">Reference proteome</keyword>
<dbReference type="InParanoid" id="A0A2P6NFI4"/>
<feature type="region of interest" description="Disordered" evidence="1">
    <location>
        <begin position="14"/>
        <end position="41"/>
    </location>
</feature>
<sequence>MTLSVDGTLRRPYSSSVLSQMAQLRSNKGRQAPQHVEQPRGFDSLSSEAVLVRPLSHSWYTPNKRRQAFARHMARIESICNTYKWMKEYRHGHLPPVVESPTEETSEPTTAIIQEPEEVSRHGAIGSSERDPGFHKFSQLIGLGHIHVLVEE</sequence>
<dbReference type="Proteomes" id="UP000241769">
    <property type="component" value="Unassembled WGS sequence"/>
</dbReference>
<gene>
    <name evidence="2" type="ORF">PROFUN_10055</name>
</gene>
<protein>
    <submittedName>
        <fullName evidence="2">Uncharacterized protein</fullName>
    </submittedName>
</protein>
<dbReference type="AlphaFoldDB" id="A0A2P6NFI4"/>
<name>A0A2P6NFI4_9EUKA</name>